<feature type="region of interest" description="Disordered" evidence="1">
    <location>
        <begin position="1"/>
        <end position="87"/>
    </location>
</feature>
<protein>
    <submittedName>
        <fullName evidence="2">Transposon protein, putative, unclassified</fullName>
    </submittedName>
</protein>
<organism evidence="2 3">
    <name type="scientific">Oryza sativa subsp. japonica</name>
    <name type="common">Rice</name>
    <dbReference type="NCBI Taxonomy" id="39947"/>
    <lineage>
        <taxon>Eukaryota</taxon>
        <taxon>Viridiplantae</taxon>
        <taxon>Streptophyta</taxon>
        <taxon>Embryophyta</taxon>
        <taxon>Tracheophyta</taxon>
        <taxon>Spermatophyta</taxon>
        <taxon>Magnoliopsida</taxon>
        <taxon>Liliopsida</taxon>
        <taxon>Poales</taxon>
        <taxon>Poaceae</taxon>
        <taxon>BOP clade</taxon>
        <taxon>Oryzoideae</taxon>
        <taxon>Oryzeae</taxon>
        <taxon>Oryzinae</taxon>
        <taxon>Oryza</taxon>
        <taxon>Oryza sativa</taxon>
    </lineage>
</organism>
<accession>Q2R773</accession>
<dbReference type="EMBL" id="AC116368">
    <property type="protein sequence ID" value="AAX92841.1"/>
    <property type="molecule type" value="Genomic_DNA"/>
</dbReference>
<reference evidence="3" key="1">
    <citation type="journal article" date="2005" name="Nature">
        <title>The map-based sequence of the rice genome.</title>
        <authorList>
            <consortium name="International rice genome sequencing project (IRGSP)"/>
            <person name="Matsumoto T."/>
            <person name="Wu J."/>
            <person name="Kanamori H."/>
            <person name="Katayose Y."/>
            <person name="Fujisawa M."/>
            <person name="Namiki N."/>
            <person name="Mizuno H."/>
            <person name="Yamamoto K."/>
            <person name="Antonio B.A."/>
            <person name="Baba T."/>
            <person name="Sakata K."/>
            <person name="Nagamura Y."/>
            <person name="Aoki H."/>
            <person name="Arikawa K."/>
            <person name="Arita K."/>
            <person name="Bito T."/>
            <person name="Chiden Y."/>
            <person name="Fujitsuka N."/>
            <person name="Fukunaka R."/>
            <person name="Hamada M."/>
            <person name="Harada C."/>
            <person name="Hayashi A."/>
            <person name="Hijishita S."/>
            <person name="Honda M."/>
            <person name="Hosokawa S."/>
            <person name="Ichikawa Y."/>
            <person name="Idonuma A."/>
            <person name="Iijima M."/>
            <person name="Ikeda M."/>
            <person name="Ikeno M."/>
            <person name="Ito K."/>
            <person name="Ito S."/>
            <person name="Ito T."/>
            <person name="Ito Y."/>
            <person name="Ito Y."/>
            <person name="Iwabuchi A."/>
            <person name="Kamiya K."/>
            <person name="Karasawa W."/>
            <person name="Kurita K."/>
            <person name="Katagiri S."/>
            <person name="Kikuta A."/>
            <person name="Kobayashi H."/>
            <person name="Kobayashi N."/>
            <person name="Machita K."/>
            <person name="Maehara T."/>
            <person name="Masukawa M."/>
            <person name="Mizubayashi T."/>
            <person name="Mukai Y."/>
            <person name="Nagasaki H."/>
            <person name="Nagata Y."/>
            <person name="Naito S."/>
            <person name="Nakashima M."/>
            <person name="Nakama Y."/>
            <person name="Nakamichi Y."/>
            <person name="Nakamura M."/>
            <person name="Meguro A."/>
            <person name="Negishi M."/>
            <person name="Ohta I."/>
            <person name="Ohta T."/>
            <person name="Okamoto M."/>
            <person name="Ono N."/>
            <person name="Saji S."/>
            <person name="Sakaguchi M."/>
            <person name="Sakai K."/>
            <person name="Shibata M."/>
            <person name="Shimokawa T."/>
            <person name="Song J."/>
            <person name="Takazaki Y."/>
            <person name="Terasawa K."/>
            <person name="Tsugane M."/>
            <person name="Tsuji K."/>
            <person name="Ueda S."/>
            <person name="Waki K."/>
            <person name="Yamagata H."/>
            <person name="Yamamoto M."/>
            <person name="Yamamoto S."/>
            <person name="Yamane H."/>
            <person name="Yoshiki S."/>
            <person name="Yoshihara R."/>
            <person name="Yukawa K."/>
            <person name="Zhong H."/>
            <person name="Yano M."/>
            <person name="Yuan Q."/>
            <person name="Ouyang S."/>
            <person name="Liu J."/>
            <person name="Jones K.M."/>
            <person name="Gansberger K."/>
            <person name="Moffat K."/>
            <person name="Hill J."/>
            <person name="Bera J."/>
            <person name="Fadrosh D."/>
            <person name="Jin S."/>
            <person name="Johri S."/>
            <person name="Kim M."/>
            <person name="Overton L."/>
            <person name="Reardon M."/>
            <person name="Tsitrin T."/>
            <person name="Vuong H."/>
            <person name="Weaver B."/>
            <person name="Ciecko A."/>
            <person name="Tallon L."/>
            <person name="Jackson J."/>
            <person name="Pai G."/>
            <person name="Aken S.V."/>
            <person name="Utterback T."/>
            <person name="Reidmuller S."/>
            <person name="Feldblyum T."/>
            <person name="Hsiao J."/>
            <person name="Zismann V."/>
            <person name="Iobst S."/>
            <person name="de Vazeille A.R."/>
            <person name="Buell C.R."/>
            <person name="Ying K."/>
            <person name="Li Y."/>
            <person name="Lu T."/>
            <person name="Huang Y."/>
            <person name="Zhao Q."/>
            <person name="Feng Q."/>
            <person name="Zhang L."/>
            <person name="Zhu J."/>
            <person name="Weng Q."/>
            <person name="Mu J."/>
            <person name="Lu Y."/>
            <person name="Fan D."/>
            <person name="Liu Y."/>
            <person name="Guan J."/>
            <person name="Zhang Y."/>
            <person name="Yu S."/>
            <person name="Liu X."/>
            <person name="Zhang Y."/>
            <person name="Hong G."/>
            <person name="Han B."/>
            <person name="Choisne N."/>
            <person name="Demange N."/>
            <person name="Orjeda G."/>
            <person name="Samain S."/>
            <person name="Cattolico L."/>
            <person name="Pelletier E."/>
            <person name="Couloux A."/>
            <person name="Segurens B."/>
            <person name="Wincker P."/>
            <person name="D'Hont A."/>
            <person name="Scarpelli C."/>
            <person name="Weissenbach J."/>
            <person name="Salanoubat M."/>
            <person name="Quetier F."/>
            <person name="Yu Y."/>
            <person name="Kim H.R."/>
            <person name="Rambo T."/>
            <person name="Currie J."/>
            <person name="Collura K."/>
            <person name="Luo M."/>
            <person name="Yang T."/>
            <person name="Ammiraju J.S.S."/>
            <person name="Engler F."/>
            <person name="Soderlund C."/>
            <person name="Wing R.A."/>
            <person name="Palmer L.E."/>
            <person name="de la Bastide M."/>
            <person name="Spiegel L."/>
            <person name="Nascimento L."/>
            <person name="Zutavern T."/>
            <person name="O'Shaughnessy A."/>
            <person name="Dike S."/>
            <person name="Dedhia N."/>
            <person name="Preston R."/>
            <person name="Balija V."/>
            <person name="McCombie W.R."/>
            <person name="Chow T."/>
            <person name="Chen H."/>
            <person name="Chung M."/>
            <person name="Chen C."/>
            <person name="Shaw J."/>
            <person name="Wu H."/>
            <person name="Hsiao K."/>
            <person name="Chao Y."/>
            <person name="Chu M."/>
            <person name="Cheng C."/>
            <person name="Hour A."/>
            <person name="Lee P."/>
            <person name="Lin S."/>
            <person name="Lin Y."/>
            <person name="Liou J."/>
            <person name="Liu S."/>
            <person name="Hsing Y."/>
            <person name="Raghuvanshi S."/>
            <person name="Mohanty A."/>
            <person name="Bharti A.K."/>
            <person name="Gaur A."/>
            <person name="Gupta V."/>
            <person name="Kumar D."/>
            <person name="Ravi V."/>
            <person name="Vij S."/>
            <person name="Kapur A."/>
            <person name="Khurana P."/>
            <person name="Khurana P."/>
            <person name="Khurana J.P."/>
            <person name="Tyagi A.K."/>
            <person name="Gaikwad K."/>
            <person name="Singh A."/>
            <person name="Dalal V."/>
            <person name="Srivastava S."/>
            <person name="Dixit A."/>
            <person name="Pal A.K."/>
            <person name="Ghazi I.A."/>
            <person name="Yadav M."/>
            <person name="Pandit A."/>
            <person name="Bhargava A."/>
            <person name="Sureshbabu K."/>
            <person name="Batra K."/>
            <person name="Sharma T.R."/>
            <person name="Mohapatra T."/>
            <person name="Singh N.K."/>
            <person name="Messing J."/>
            <person name="Nelson A.B."/>
            <person name="Fuks G."/>
            <person name="Kavchok S."/>
            <person name="Keizer G."/>
            <person name="Linton E."/>
            <person name="Llaca V."/>
            <person name="Song R."/>
            <person name="Tanyolac B."/>
            <person name="Young S."/>
            <person name="Ho-Il K."/>
            <person name="Hahn J.H."/>
            <person name="Sangsakoo G."/>
            <person name="Vanavichit A."/>
            <person name="de Mattos Luiz.A.T."/>
            <person name="Zimmer P.D."/>
            <person name="Malone G."/>
            <person name="Dellagostin O."/>
            <person name="de Oliveira A.C."/>
            <person name="Bevan M."/>
            <person name="Bancroft I."/>
            <person name="Minx P."/>
            <person name="Cordum H."/>
            <person name="Wilson R."/>
            <person name="Cheng Z."/>
            <person name="Jin W."/>
            <person name="Jiang J."/>
            <person name="Leong S.A."/>
            <person name="Iwama H."/>
            <person name="Gojobori T."/>
            <person name="Itoh T."/>
            <person name="Niimura Y."/>
            <person name="Fujii Y."/>
            <person name="Habara T."/>
            <person name="Sakai H."/>
            <person name="Sato Y."/>
            <person name="Wilson G."/>
            <person name="Kumar K."/>
            <person name="McCouch S."/>
            <person name="Juretic N."/>
            <person name="Hoen D."/>
            <person name="Wright S."/>
            <person name="Bruskiewich R."/>
            <person name="Bureau T."/>
            <person name="Miyao A."/>
            <person name="Hirochika H."/>
            <person name="Nishikawa T."/>
            <person name="Kadowaki K."/>
            <person name="Sugiura M."/>
            <person name="Burr B."/>
            <person name="Sasaki T."/>
        </authorList>
    </citation>
    <scope>NUCLEOTIDE SEQUENCE [LARGE SCALE GENOMIC DNA]</scope>
    <source>
        <strain evidence="3">cv. Nipponbare</strain>
    </source>
</reference>
<dbReference type="Proteomes" id="UP000000763">
    <property type="component" value="Chromosome 11"/>
</dbReference>
<evidence type="ECO:0000256" key="1">
    <source>
        <dbReference type="SAM" id="MobiDB-lite"/>
    </source>
</evidence>
<feature type="compositionally biased region" description="Low complexity" evidence="1">
    <location>
        <begin position="9"/>
        <end position="20"/>
    </location>
</feature>
<evidence type="ECO:0000313" key="3">
    <source>
        <dbReference type="Proteomes" id="UP000000763"/>
    </source>
</evidence>
<evidence type="ECO:0000313" key="2">
    <source>
        <dbReference type="EMBL" id="AAX92841.1"/>
    </source>
</evidence>
<sequence length="117" mass="12494">MERGGRTEGGITEVRRGAVTRGRRRGSNLSGLGPGKRKERARPKSPSASLLVPAPPTRTTMNGDGETEGGNGAEAASETGGGIDGRAPWFIGRRCRFGNRPWAVKARAGTRRSRPRR</sequence>
<name>Q2R773_ORYSJ</name>
<gene>
    <name evidence="2" type="ordered locus">LOC_Os11g17570</name>
</gene>
<proteinExistence type="predicted"/>
<dbReference type="AlphaFoldDB" id="Q2R773"/>
<reference evidence="3" key="2">
    <citation type="journal article" date="2008" name="Nucleic Acids Res.">
        <title>The rice annotation project database (RAP-DB): 2008 update.</title>
        <authorList>
            <consortium name="The rice annotation project (RAP)"/>
        </authorList>
    </citation>
    <scope>GENOME REANNOTATION</scope>
    <source>
        <strain evidence="3">cv. Nipponbare</strain>
    </source>
</reference>